<evidence type="ECO:0000256" key="6">
    <source>
        <dbReference type="SAM" id="Phobius"/>
    </source>
</evidence>
<feature type="transmembrane region" description="Helical" evidence="6">
    <location>
        <begin position="117"/>
        <end position="134"/>
    </location>
</feature>
<protein>
    <recommendedName>
        <fullName evidence="9">C4-dicarboxylate anaerobic carrier</fullName>
    </recommendedName>
</protein>
<feature type="transmembrane region" description="Helical" evidence="6">
    <location>
        <begin position="318"/>
        <end position="336"/>
    </location>
</feature>
<feature type="transmembrane region" description="Helical" evidence="6">
    <location>
        <begin position="164"/>
        <end position="183"/>
    </location>
</feature>
<evidence type="ECO:0008006" key="9">
    <source>
        <dbReference type="Google" id="ProtNLM"/>
    </source>
</evidence>
<keyword evidence="8" id="KW-1185">Reference proteome</keyword>
<evidence type="ECO:0000256" key="2">
    <source>
        <dbReference type="ARBA" id="ARBA00022475"/>
    </source>
</evidence>
<accession>A0A6V7R4G6</accession>
<keyword evidence="2" id="KW-1003">Cell membrane</keyword>
<feature type="transmembrane region" description="Helical" evidence="6">
    <location>
        <begin position="203"/>
        <end position="221"/>
    </location>
</feature>
<organism evidence="7 8">
    <name type="scientific">Phocicoccus pinnipedialis</name>
    <dbReference type="NCBI Taxonomy" id="110845"/>
    <lineage>
        <taxon>Bacteria</taxon>
        <taxon>Bacillati</taxon>
        <taxon>Bacillota</taxon>
        <taxon>Bacilli</taxon>
        <taxon>Bacillales</taxon>
        <taxon>Salinicoccaceae</taxon>
        <taxon>Phocicoccus</taxon>
    </lineage>
</organism>
<dbReference type="InterPro" id="IPR051679">
    <property type="entry name" value="DASS-Related_Transporters"/>
</dbReference>
<evidence type="ECO:0000256" key="4">
    <source>
        <dbReference type="ARBA" id="ARBA00022989"/>
    </source>
</evidence>
<feature type="transmembrane region" description="Helical" evidence="6">
    <location>
        <begin position="140"/>
        <end position="157"/>
    </location>
</feature>
<comment type="subcellular location">
    <subcellularLocation>
        <location evidence="1">Cell membrane</location>
        <topology evidence="1">Multi-pass membrane protein</topology>
    </subcellularLocation>
</comment>
<proteinExistence type="predicted"/>
<feature type="transmembrane region" description="Helical" evidence="6">
    <location>
        <begin position="442"/>
        <end position="463"/>
    </location>
</feature>
<dbReference type="InterPro" id="IPR018385">
    <property type="entry name" value="C4_dicarb_anaerob_car-like"/>
</dbReference>
<evidence type="ECO:0000313" key="7">
    <source>
        <dbReference type="EMBL" id="CAD2072270.1"/>
    </source>
</evidence>
<evidence type="ECO:0000256" key="1">
    <source>
        <dbReference type="ARBA" id="ARBA00004651"/>
    </source>
</evidence>
<dbReference type="GO" id="GO:0005886">
    <property type="term" value="C:plasma membrane"/>
    <property type="evidence" value="ECO:0007669"/>
    <property type="project" value="UniProtKB-SubCell"/>
</dbReference>
<feature type="transmembrane region" description="Helical" evidence="6">
    <location>
        <begin position="282"/>
        <end position="302"/>
    </location>
</feature>
<dbReference type="EMBL" id="CAJEWB010000005">
    <property type="protein sequence ID" value="CAD2072270.1"/>
    <property type="molecule type" value="Genomic_DNA"/>
</dbReference>
<reference evidence="7 8" key="1">
    <citation type="submission" date="2020-07" db="EMBL/GenBank/DDBJ databases">
        <authorList>
            <person name="Criscuolo A."/>
        </authorList>
    </citation>
    <scope>NUCLEOTIDE SEQUENCE [LARGE SCALE GENOMIC DNA]</scope>
    <source>
        <strain evidence="7">CIP107946</strain>
    </source>
</reference>
<feature type="transmembrane region" description="Helical" evidence="6">
    <location>
        <begin position="348"/>
        <end position="375"/>
    </location>
</feature>
<keyword evidence="5 6" id="KW-0472">Membrane</keyword>
<keyword evidence="4 6" id="KW-1133">Transmembrane helix</keyword>
<evidence type="ECO:0000256" key="5">
    <source>
        <dbReference type="ARBA" id="ARBA00023136"/>
    </source>
</evidence>
<evidence type="ECO:0000313" key="8">
    <source>
        <dbReference type="Proteomes" id="UP000588186"/>
    </source>
</evidence>
<feature type="transmembrane region" description="Helical" evidence="6">
    <location>
        <begin position="257"/>
        <end position="276"/>
    </location>
</feature>
<gene>
    <name evidence="7" type="ORF">JEOPIN946_00368</name>
</gene>
<dbReference type="PANTHER" id="PTHR43652:SF2">
    <property type="entry name" value="BASIC AMINO ACID ANTIPORTER YFCC-RELATED"/>
    <property type="match status" value="1"/>
</dbReference>
<feature type="transmembrane region" description="Helical" evidence="6">
    <location>
        <begin position="16"/>
        <end position="34"/>
    </location>
</feature>
<dbReference type="Proteomes" id="UP000588186">
    <property type="component" value="Unassembled WGS sequence"/>
</dbReference>
<dbReference type="PANTHER" id="PTHR43652">
    <property type="entry name" value="BASIC AMINO ACID ANTIPORTER YFCC-RELATED"/>
    <property type="match status" value="1"/>
</dbReference>
<dbReference type="Pfam" id="PF03606">
    <property type="entry name" value="DcuC"/>
    <property type="match status" value="1"/>
</dbReference>
<evidence type="ECO:0000256" key="3">
    <source>
        <dbReference type="ARBA" id="ARBA00022692"/>
    </source>
</evidence>
<name>A0A6V7R4G6_9BACL</name>
<dbReference type="AlphaFoldDB" id="A0A6V7R4G6"/>
<keyword evidence="3 6" id="KW-0812">Transmembrane</keyword>
<feature type="transmembrane region" description="Helical" evidence="6">
    <location>
        <begin position="75"/>
        <end position="96"/>
    </location>
</feature>
<sequence>MMNNKKNKKEFKMPHIYVILFVIIAFASLLSYIIPAGTFDREEVDGVTQIIPNTFHVVESNPVSFFEFMTSIPRGIQETVIIIFGILAIGAMFKVLEKSGIINLAIDGLMKAFGNKKVLIIPVIAFALALIVSLTGMIESSLIFLPALIPLFLKLGYDRLTATGTILISTVVGFTVGLTPAANLGTAQTIAELPLFSGMGYRALILVVMLTIGIFFVILYTRRMQKHPKGSLLSNADENDSFLKNEAIMSSENNKRVIFAAVFFLLSLGFMFYGIFVHKWYFIELSGFYILSGLISGLIAGLKPSEIAEAMNDGMKQILLGALIVGVARAISIVLADGQILDTMINSLSSVVTILPDTVVPVAMMIVQGLINFLIPSGSGQAAATMPIMIGLVDLTNMTRQTAVLAFLMGDGFSNIFYPTSGYFMAALAIAKIKYNEWLKFIWPLLIVWYVVGAIFLVIAQLIQYGPF</sequence>
<comment type="caution">
    <text evidence="7">The sequence shown here is derived from an EMBL/GenBank/DDBJ whole genome shotgun (WGS) entry which is preliminary data.</text>
</comment>